<name>A0A1F8CV32_9BACT</name>
<organism evidence="2 3">
    <name type="scientific">Candidatus Woesebacteria bacterium RIFOXYB1_FULL_38_16</name>
    <dbReference type="NCBI Taxonomy" id="1802538"/>
    <lineage>
        <taxon>Bacteria</taxon>
        <taxon>Candidatus Woeseibacteriota</taxon>
    </lineage>
</organism>
<keyword evidence="1" id="KW-0812">Transmembrane</keyword>
<gene>
    <name evidence="2" type="ORF">A2382_03040</name>
</gene>
<reference evidence="2 3" key="1">
    <citation type="journal article" date="2016" name="Nat. Commun.">
        <title>Thousands of microbial genomes shed light on interconnected biogeochemical processes in an aquifer system.</title>
        <authorList>
            <person name="Anantharaman K."/>
            <person name="Brown C.T."/>
            <person name="Hug L.A."/>
            <person name="Sharon I."/>
            <person name="Castelle C.J."/>
            <person name="Probst A.J."/>
            <person name="Thomas B.C."/>
            <person name="Singh A."/>
            <person name="Wilkins M.J."/>
            <person name="Karaoz U."/>
            <person name="Brodie E.L."/>
            <person name="Williams K.H."/>
            <person name="Hubbard S.S."/>
            <person name="Banfield J.F."/>
        </authorList>
    </citation>
    <scope>NUCLEOTIDE SEQUENCE [LARGE SCALE GENOMIC DNA]</scope>
</reference>
<dbReference type="EMBL" id="MGHY01000016">
    <property type="protein sequence ID" value="OGM79425.1"/>
    <property type="molecule type" value="Genomic_DNA"/>
</dbReference>
<dbReference type="Proteomes" id="UP000178999">
    <property type="component" value="Unassembled WGS sequence"/>
</dbReference>
<comment type="caution">
    <text evidence="2">The sequence shown here is derived from an EMBL/GenBank/DDBJ whole genome shotgun (WGS) entry which is preliminary data.</text>
</comment>
<sequence>MKLKNIKKHFISNKGQSLFELLVAIAMVSLVLVAIISLTTTAVGNTTLAREKSLAAKHTQEGMEWLRNQRDLNWDAFIARGTSEGKTWCLSSLNWSNPNPCTSTAFITQTRFIREGVVTYDAINSPDTINVVVTTRWSGKGGDHQSNATTTLTNWKAN</sequence>
<accession>A0A1F8CV32</accession>
<keyword evidence="1" id="KW-0472">Membrane</keyword>
<evidence type="ECO:0000256" key="1">
    <source>
        <dbReference type="SAM" id="Phobius"/>
    </source>
</evidence>
<proteinExistence type="predicted"/>
<evidence type="ECO:0000313" key="3">
    <source>
        <dbReference type="Proteomes" id="UP000178999"/>
    </source>
</evidence>
<keyword evidence="1" id="KW-1133">Transmembrane helix</keyword>
<feature type="transmembrane region" description="Helical" evidence="1">
    <location>
        <begin position="21"/>
        <end position="43"/>
    </location>
</feature>
<protein>
    <submittedName>
        <fullName evidence="2">Uncharacterized protein</fullName>
    </submittedName>
</protein>
<dbReference type="AlphaFoldDB" id="A0A1F8CV32"/>
<evidence type="ECO:0000313" key="2">
    <source>
        <dbReference type="EMBL" id="OGM79425.1"/>
    </source>
</evidence>
<dbReference type="STRING" id="1802538.A2382_03040"/>